<dbReference type="STRING" id="1742972.COMA1_11672"/>
<protein>
    <submittedName>
        <fullName evidence="1">Uncharacterized protein</fullName>
    </submittedName>
</protein>
<proteinExistence type="predicted"/>
<accession>A0A0S4L9K5</accession>
<dbReference type="AlphaFoldDB" id="A0A0S4L9K5"/>
<gene>
    <name evidence="1" type="ORF">COMA1_11672</name>
</gene>
<dbReference type="EMBL" id="CZQA01000001">
    <property type="protein sequence ID" value="CUS34387.1"/>
    <property type="molecule type" value="Genomic_DNA"/>
</dbReference>
<name>A0A0S4L9K5_9BACT</name>
<sequence>MHKYTAHSINMSFNLFLSVLNLNNYMI</sequence>
<reference evidence="1 2" key="1">
    <citation type="submission" date="2015-10" db="EMBL/GenBank/DDBJ databases">
        <authorList>
            <person name="Gilbert D.G."/>
        </authorList>
    </citation>
    <scope>NUCLEOTIDE SEQUENCE [LARGE SCALE GENOMIC DNA]</scope>
    <source>
        <strain evidence="1">COMA1</strain>
    </source>
</reference>
<dbReference type="Proteomes" id="UP000199032">
    <property type="component" value="Unassembled WGS sequence"/>
</dbReference>
<evidence type="ECO:0000313" key="1">
    <source>
        <dbReference type="EMBL" id="CUS34387.1"/>
    </source>
</evidence>
<keyword evidence="2" id="KW-1185">Reference proteome</keyword>
<organism evidence="1 2">
    <name type="scientific">Candidatus Nitrospira nitrosa</name>
    <dbReference type="NCBI Taxonomy" id="1742972"/>
    <lineage>
        <taxon>Bacteria</taxon>
        <taxon>Pseudomonadati</taxon>
        <taxon>Nitrospirota</taxon>
        <taxon>Nitrospiria</taxon>
        <taxon>Nitrospirales</taxon>
        <taxon>Nitrospiraceae</taxon>
        <taxon>Nitrospira</taxon>
    </lineage>
</organism>
<evidence type="ECO:0000313" key="2">
    <source>
        <dbReference type="Proteomes" id="UP000199032"/>
    </source>
</evidence>